<dbReference type="PANTHER" id="PTHR38731">
    <property type="entry name" value="LIPL45-RELATED LIPOPROTEIN-RELATED"/>
    <property type="match status" value="1"/>
</dbReference>
<organism evidence="4 5">
    <name type="scientific">Trichlorobacter ammonificans</name>
    <dbReference type="NCBI Taxonomy" id="2916410"/>
    <lineage>
        <taxon>Bacteria</taxon>
        <taxon>Pseudomonadati</taxon>
        <taxon>Thermodesulfobacteriota</taxon>
        <taxon>Desulfuromonadia</taxon>
        <taxon>Geobacterales</taxon>
        <taxon>Geobacteraceae</taxon>
        <taxon>Trichlorobacter</taxon>
    </lineage>
</organism>
<sequence length="254" mass="27013">MHSLPAERKKMKNPRKITAISLLLLCLLLWSSVALAATAASVTHLSGPLLARKTDGTTKALSIGSKIDEGDTVITQKRTYARLKFSDGSEVTLKPDTQFRVEQHRYDQANPKNDVGSYNLIKGGLRTITGQIGKRGNQDSYRMKTPTATIGIRGTIYDAQFCTGNSCGAVEPGLYLAVADGQVVITNNEGVQTTLQVKAGQYVYVQNPTTPPVVLPTKPNIPFNPPPSVSQGSRGQGGEGGAAQGGGTTDCIVR</sequence>
<keyword evidence="5" id="KW-1185">Reference proteome</keyword>
<evidence type="ECO:0000259" key="3">
    <source>
        <dbReference type="Pfam" id="PF04773"/>
    </source>
</evidence>
<dbReference type="Gene3D" id="2.60.120.1440">
    <property type="match status" value="1"/>
</dbReference>
<reference evidence="4 5" key="1">
    <citation type="submission" date="2022-03" db="EMBL/GenBank/DDBJ databases">
        <authorList>
            <person name="Koch H."/>
        </authorList>
    </citation>
    <scope>NUCLEOTIDE SEQUENCE [LARGE SCALE GENOMIC DNA]</scope>
    <source>
        <strain evidence="4 5">G1</strain>
    </source>
</reference>
<evidence type="ECO:0000256" key="1">
    <source>
        <dbReference type="SAM" id="MobiDB-lite"/>
    </source>
</evidence>
<feature type="region of interest" description="Disordered" evidence="1">
    <location>
        <begin position="218"/>
        <end position="254"/>
    </location>
</feature>
<gene>
    <name evidence="4" type="ORF">GEAMG1_2799</name>
</gene>
<feature type="compositionally biased region" description="Gly residues" evidence="1">
    <location>
        <begin position="234"/>
        <end position="248"/>
    </location>
</feature>
<dbReference type="InterPro" id="IPR006860">
    <property type="entry name" value="FecR"/>
</dbReference>
<protein>
    <submittedName>
        <fullName evidence="4">FecR domain-containing protein</fullName>
    </submittedName>
</protein>
<evidence type="ECO:0000313" key="5">
    <source>
        <dbReference type="Proteomes" id="UP001295463"/>
    </source>
</evidence>
<dbReference type="PANTHER" id="PTHR38731:SF1">
    <property type="entry name" value="FECR PROTEIN DOMAIN-CONTAINING PROTEIN"/>
    <property type="match status" value="1"/>
</dbReference>
<feature type="signal peptide" evidence="2">
    <location>
        <begin position="1"/>
        <end position="36"/>
    </location>
</feature>
<evidence type="ECO:0000313" key="4">
    <source>
        <dbReference type="EMBL" id="CAH2032635.1"/>
    </source>
</evidence>
<name>A0ABM9DE07_9BACT</name>
<feature type="domain" description="FecR protein" evidence="3">
    <location>
        <begin position="71"/>
        <end position="160"/>
    </location>
</feature>
<evidence type="ECO:0000256" key="2">
    <source>
        <dbReference type="SAM" id="SignalP"/>
    </source>
</evidence>
<feature type="chain" id="PRO_5047200857" evidence="2">
    <location>
        <begin position="37"/>
        <end position="254"/>
    </location>
</feature>
<proteinExistence type="predicted"/>
<dbReference type="Pfam" id="PF04773">
    <property type="entry name" value="FecR"/>
    <property type="match status" value="1"/>
</dbReference>
<dbReference type="EMBL" id="OW150024">
    <property type="protein sequence ID" value="CAH2032635.1"/>
    <property type="molecule type" value="Genomic_DNA"/>
</dbReference>
<accession>A0ABM9DE07</accession>
<keyword evidence="2" id="KW-0732">Signal</keyword>
<dbReference type="Proteomes" id="UP001295463">
    <property type="component" value="Chromosome"/>
</dbReference>